<feature type="region of interest" description="Disordered" evidence="1">
    <location>
        <begin position="572"/>
        <end position="593"/>
    </location>
</feature>
<organism evidence="2 3">
    <name type="scientific">Lasiosphaeria ovina</name>
    <dbReference type="NCBI Taxonomy" id="92902"/>
    <lineage>
        <taxon>Eukaryota</taxon>
        <taxon>Fungi</taxon>
        <taxon>Dikarya</taxon>
        <taxon>Ascomycota</taxon>
        <taxon>Pezizomycotina</taxon>
        <taxon>Sordariomycetes</taxon>
        <taxon>Sordariomycetidae</taxon>
        <taxon>Sordariales</taxon>
        <taxon>Lasiosphaeriaceae</taxon>
        <taxon>Lasiosphaeria</taxon>
    </lineage>
</organism>
<gene>
    <name evidence="2" type="ORF">B0T24DRAFT_694404</name>
</gene>
<dbReference type="Proteomes" id="UP001287356">
    <property type="component" value="Unassembled WGS sequence"/>
</dbReference>
<evidence type="ECO:0000313" key="2">
    <source>
        <dbReference type="EMBL" id="KAK3379054.1"/>
    </source>
</evidence>
<protein>
    <submittedName>
        <fullName evidence="2">Uncharacterized protein</fullName>
    </submittedName>
</protein>
<comment type="caution">
    <text evidence="2">The sequence shown here is derived from an EMBL/GenBank/DDBJ whole genome shotgun (WGS) entry which is preliminary data.</text>
</comment>
<evidence type="ECO:0000256" key="1">
    <source>
        <dbReference type="SAM" id="MobiDB-lite"/>
    </source>
</evidence>
<evidence type="ECO:0000313" key="3">
    <source>
        <dbReference type="Proteomes" id="UP001287356"/>
    </source>
</evidence>
<keyword evidence="3" id="KW-1185">Reference proteome</keyword>
<dbReference type="EMBL" id="JAULSN010000002">
    <property type="protein sequence ID" value="KAK3379054.1"/>
    <property type="molecule type" value="Genomic_DNA"/>
</dbReference>
<name>A0AAE0KM73_9PEZI</name>
<sequence length="1006" mass="109232">MAIRCLVFITAITLLIILRGISRGSARVQRLLAFPSRIYGRVLREKPEIPSNGRPSAMAMDRESRRQRARDFRRSARHALRWSTSLPSSSKQITGGQEAFLDLARIVTSRQGRGQGRAIDLAVALWTYRLYARPRTLADTCAELGLPAGSSAQTTTPAPADLANFLACLGATLDSIPGDTPQARVLGVLALAVHATATATTTGSGGLGLARDPTPFFCVSSSASWFGSVDDSPVFRLFAHGCDTKGMYGLALLVTKGEAVVAAWLDSMYRDIIGAFRDGRASPRDIDEAGQTLLHRLMEIFLYDGPWPKYFIDELRKVMLGLHRAGVPIGGEGGYGESALSAALMGYTNLPDIPALLAHRELCRLLADLDVHLSAGSAAISSYTAPYGQFALELHYCPELREVFGNGPVLNAYASRSMAQVAATQHLAASETANLFGHLPIHLACFWPAGLKHVLQTTDADELFSTVNMGCYAPGGGGGGGWGRSWKPINFAVFASRQLCPTETGCRAGCRCAEALQLLLATGQVMLTIDQVPPLWAMASQGARLALLDELARRRRQLRDLALASLPPAAIASEPGLTNNHAESESESESESLLDSRAEHVQALLAAHGVDVPAVLWPGDRPPYTVASLDHDGATAAHALALGFRDVACFTPVGDLPVHAADGFARAWEAAGSGGAGWPRGGRPWTYHAWLLDRGAVRLPTVLAEAAAAAAAAGVERHDWDARVGATVAHTEARLIGRFLQNTDRVYARQLAEPALLRVATAVFSEAGVRDSCRCRCLVPGSGGCSPLTVALKQMTHRGVTKWMASGQWCLALNRLVRCWRGLDADTVRGLSLQVVRFVTFEALQLEHTCCDDSLRAQFDYDPADYVGVDWNTVHERFYPDTRTVEKVWEDGKLRTAVLDSVMAELEPHWREFREGGGLLEFLGTRWEPVLSSAVERQREIEEGMIWRERPRGVLNWESLRVHDVRALCGPGPSTDRELVARIGVEVDEEKCDHHQPWLDDFGETV</sequence>
<accession>A0AAE0KM73</accession>
<proteinExistence type="predicted"/>
<reference evidence="2" key="2">
    <citation type="submission" date="2023-06" db="EMBL/GenBank/DDBJ databases">
        <authorList>
            <consortium name="Lawrence Berkeley National Laboratory"/>
            <person name="Haridas S."/>
            <person name="Hensen N."/>
            <person name="Bonometti L."/>
            <person name="Westerberg I."/>
            <person name="Brannstrom I.O."/>
            <person name="Guillou S."/>
            <person name="Cros-Aarteil S."/>
            <person name="Calhoun S."/>
            <person name="Kuo A."/>
            <person name="Mondo S."/>
            <person name="Pangilinan J."/>
            <person name="Riley R."/>
            <person name="Labutti K."/>
            <person name="Andreopoulos B."/>
            <person name="Lipzen A."/>
            <person name="Chen C."/>
            <person name="Yanf M."/>
            <person name="Daum C."/>
            <person name="Ng V."/>
            <person name="Clum A."/>
            <person name="Steindorff A."/>
            <person name="Ohm R."/>
            <person name="Martin F."/>
            <person name="Silar P."/>
            <person name="Natvig D."/>
            <person name="Lalanne C."/>
            <person name="Gautier V."/>
            <person name="Ament-Velasquez S.L."/>
            <person name="Kruys A."/>
            <person name="Hutchinson M.I."/>
            <person name="Powell A.J."/>
            <person name="Barry K."/>
            <person name="Miller A.N."/>
            <person name="Grigoriev I.V."/>
            <person name="Debuchy R."/>
            <person name="Gladieux P."/>
            <person name="Thoren M.H."/>
            <person name="Johannesson H."/>
        </authorList>
    </citation>
    <scope>NUCLEOTIDE SEQUENCE</scope>
    <source>
        <strain evidence="2">CBS 958.72</strain>
    </source>
</reference>
<reference evidence="2" key="1">
    <citation type="journal article" date="2023" name="Mol. Phylogenet. Evol.">
        <title>Genome-scale phylogeny and comparative genomics of the fungal order Sordariales.</title>
        <authorList>
            <person name="Hensen N."/>
            <person name="Bonometti L."/>
            <person name="Westerberg I."/>
            <person name="Brannstrom I.O."/>
            <person name="Guillou S."/>
            <person name="Cros-Aarteil S."/>
            <person name="Calhoun S."/>
            <person name="Haridas S."/>
            <person name="Kuo A."/>
            <person name="Mondo S."/>
            <person name="Pangilinan J."/>
            <person name="Riley R."/>
            <person name="LaButti K."/>
            <person name="Andreopoulos B."/>
            <person name="Lipzen A."/>
            <person name="Chen C."/>
            <person name="Yan M."/>
            <person name="Daum C."/>
            <person name="Ng V."/>
            <person name="Clum A."/>
            <person name="Steindorff A."/>
            <person name="Ohm R.A."/>
            <person name="Martin F."/>
            <person name="Silar P."/>
            <person name="Natvig D.O."/>
            <person name="Lalanne C."/>
            <person name="Gautier V."/>
            <person name="Ament-Velasquez S.L."/>
            <person name="Kruys A."/>
            <person name="Hutchinson M.I."/>
            <person name="Powell A.J."/>
            <person name="Barry K."/>
            <person name="Miller A.N."/>
            <person name="Grigoriev I.V."/>
            <person name="Debuchy R."/>
            <person name="Gladieux P."/>
            <person name="Hiltunen Thoren M."/>
            <person name="Johannesson H."/>
        </authorList>
    </citation>
    <scope>NUCLEOTIDE SEQUENCE</scope>
    <source>
        <strain evidence="2">CBS 958.72</strain>
    </source>
</reference>
<dbReference type="AlphaFoldDB" id="A0AAE0KM73"/>